<dbReference type="NCBIfam" id="TIGR00045">
    <property type="entry name" value="glycerate kinase"/>
    <property type="match status" value="1"/>
</dbReference>
<dbReference type="PANTHER" id="PTHR21599">
    <property type="entry name" value="GLYCERATE KINASE"/>
    <property type="match status" value="1"/>
</dbReference>
<protein>
    <recommendedName>
        <fullName evidence="6">Glycerate kinase</fullName>
    </recommendedName>
</protein>
<name>A0ABR2KQ54_9EUKA</name>
<gene>
    <name evidence="4" type="ORF">M9Y10_021594</name>
</gene>
<dbReference type="SUPFAM" id="SSF110738">
    <property type="entry name" value="Glycerate kinase I"/>
    <property type="match status" value="1"/>
</dbReference>
<evidence type="ECO:0008006" key="6">
    <source>
        <dbReference type="Google" id="ProtNLM"/>
    </source>
</evidence>
<dbReference type="PIRSF" id="PIRSF006078">
    <property type="entry name" value="GlxK"/>
    <property type="match status" value="1"/>
</dbReference>
<evidence type="ECO:0000256" key="1">
    <source>
        <dbReference type="ARBA" id="ARBA00006284"/>
    </source>
</evidence>
<evidence type="ECO:0000256" key="3">
    <source>
        <dbReference type="ARBA" id="ARBA00022777"/>
    </source>
</evidence>
<evidence type="ECO:0000256" key="2">
    <source>
        <dbReference type="ARBA" id="ARBA00022679"/>
    </source>
</evidence>
<dbReference type="InterPro" id="IPR018193">
    <property type="entry name" value="Glyc_kinase_flavodox-like_fold"/>
</dbReference>
<comment type="similarity">
    <text evidence="1">Belongs to the glycerate kinase type-1 family.</text>
</comment>
<evidence type="ECO:0000313" key="5">
    <source>
        <dbReference type="Proteomes" id="UP001470230"/>
    </source>
</evidence>
<organism evidence="4 5">
    <name type="scientific">Tritrichomonas musculus</name>
    <dbReference type="NCBI Taxonomy" id="1915356"/>
    <lineage>
        <taxon>Eukaryota</taxon>
        <taxon>Metamonada</taxon>
        <taxon>Parabasalia</taxon>
        <taxon>Tritrichomonadida</taxon>
        <taxon>Tritrichomonadidae</taxon>
        <taxon>Tritrichomonas</taxon>
    </lineage>
</organism>
<keyword evidence="3" id="KW-0418">Kinase</keyword>
<dbReference type="Proteomes" id="UP001470230">
    <property type="component" value="Unassembled WGS sequence"/>
</dbReference>
<reference evidence="4 5" key="1">
    <citation type="submission" date="2024-04" db="EMBL/GenBank/DDBJ databases">
        <title>Tritrichomonas musculus Genome.</title>
        <authorList>
            <person name="Alves-Ferreira E."/>
            <person name="Grigg M."/>
            <person name="Lorenzi H."/>
            <person name="Galac M."/>
        </authorList>
    </citation>
    <scope>NUCLEOTIDE SEQUENCE [LARGE SCALE GENOMIC DNA]</scope>
    <source>
        <strain evidence="4 5">EAF2021</strain>
    </source>
</reference>
<dbReference type="PANTHER" id="PTHR21599:SF0">
    <property type="entry name" value="GLYCERATE KINASE"/>
    <property type="match status" value="1"/>
</dbReference>
<dbReference type="EMBL" id="JAPFFF010000003">
    <property type="protein sequence ID" value="KAK8893179.1"/>
    <property type="molecule type" value="Genomic_DNA"/>
</dbReference>
<keyword evidence="2" id="KW-0808">Transferase</keyword>
<accession>A0ABR2KQ54</accession>
<dbReference type="Gene3D" id="3.90.1510.10">
    <property type="entry name" value="Glycerate kinase, domain 2"/>
    <property type="match status" value="1"/>
</dbReference>
<dbReference type="Gene3D" id="3.40.50.10350">
    <property type="entry name" value="Glycerate kinase, domain 1"/>
    <property type="match status" value="1"/>
</dbReference>
<dbReference type="InterPro" id="IPR004381">
    <property type="entry name" value="Glycerate_kinase"/>
</dbReference>
<keyword evidence="5" id="KW-1185">Reference proteome</keyword>
<dbReference type="InterPro" id="IPR018197">
    <property type="entry name" value="Glycerate_kinase_RE-like"/>
</dbReference>
<evidence type="ECO:0000313" key="4">
    <source>
        <dbReference type="EMBL" id="KAK8893179.1"/>
    </source>
</evidence>
<dbReference type="InterPro" id="IPR036129">
    <property type="entry name" value="Glycerate_kinase_sf"/>
</dbReference>
<proteinExistence type="inferred from homology"/>
<comment type="caution">
    <text evidence="4">The sequence shown here is derived from an EMBL/GenBank/DDBJ whole genome shotgun (WGS) entry which is preliminary data.</text>
</comment>
<dbReference type="Pfam" id="PF02595">
    <property type="entry name" value="Gly_kinase"/>
    <property type="match status" value="1"/>
</dbReference>
<sequence length="390" mass="41640">MLRIIAAPNAMKGSLSASDAAASIAKGVEEAFNFFKRTTGKTLPFQVIQKPVADGGDNTVDVIADKFYETPVCGPLYESTVKAKWGSYGKTAIIEMAKASGIALIKPSELDPFHATTYGTGQLISKAIDDGFKNILLTIGGSATVDGGIGAISALGAKFYDKKGNYIKKPFGNSIAGMINKIDLTEIANKCRDIKISIACDVDNPLLGTNGSAAVFGPQKLSPQNRNPANVRRMEENLKHLSEILQKETGKDVANLPGCGAAGGFPLSFCSILNAKIEKGSKLILKLLNFDKLKGSDIVITCEGQCDNQTLHGKGPFEVCNMMKDSYVIMLCGAIESSEVEKGMISAGANIVSSITDGPSTLDNCMIRTKELLQRSSFRYVYSYLSAKYI</sequence>